<dbReference type="InterPro" id="IPR010905">
    <property type="entry name" value="Glyco_hydro_88"/>
</dbReference>
<evidence type="ECO:0000256" key="2">
    <source>
        <dbReference type="SAM" id="SignalP"/>
    </source>
</evidence>
<dbReference type="Gene3D" id="3.40.50.880">
    <property type="match status" value="1"/>
</dbReference>
<reference evidence="3 4" key="1">
    <citation type="submission" date="2024-12" db="EMBL/GenBank/DDBJ databases">
        <authorList>
            <person name="Hu S."/>
        </authorList>
    </citation>
    <scope>NUCLEOTIDE SEQUENCE [LARGE SCALE GENOMIC DNA]</scope>
    <source>
        <strain evidence="3 4">THG-T11</strain>
    </source>
</reference>
<evidence type="ECO:0000313" key="4">
    <source>
        <dbReference type="Proteomes" id="UP001517247"/>
    </source>
</evidence>
<proteinExistence type="predicted"/>
<dbReference type="SUPFAM" id="SSF52317">
    <property type="entry name" value="Class I glutamine amidotransferase-like"/>
    <property type="match status" value="1"/>
</dbReference>
<comment type="caution">
    <text evidence="3">The sequence shown here is derived from an EMBL/GenBank/DDBJ whole genome shotgun (WGS) entry which is preliminary data.</text>
</comment>
<sequence>MNKIFKYSIVAVSSSVLSFNAAAQTQTFSPLSKQMAATVMEIWKDSLNLDPANPKRVKWAYDQGVILEGIDGLWKRTGDGEYFKYMQKSMDFFVTKDGDIQRYKQSDYNIDNVKNGRSLLTLYKVTGQKKYFKAATILWDQLKEHPRTKEGGFWHKKIYPWQMWLDGLYMGQPFYAEYAALIKDEKAFDDIANQFVWMEKNSRDAKTGLLYHGWDESKAEAWADKTTGKSPNFWGRAMGWYGMAMVDVLENFPENHPRKKEIIAILNRFATAVQKVQDPKSGLWYDVLDKPTGKGNYLEASASSMFVYTLAKAVRNGWLPASYFAVADKAYKGIQKEFVQQDAPGKISLKGTVAVSGLGGKPYRDGSYEYYISERVITNDPKGVGAFLLALNEMEIAAMPKPGKGKTVVLDSYFNNEVKKDQSNNDLSWHYKWDERPNGGFSFWGDQFQNSGFKTSTLYQAPTTANLKNASVYIIVDPDFEKENPTPKFVSATDVKQISDWVKAGGVLVLMGNDAPNAELTNFNKLANVFGVHFKGDSKGTVPVATNFETAKVVVPTGNQIFKPKDLFIKEYSSLKLSGAAKSILKDKDGDDVMSVTKFGKGTVFVIGDPWLYNEYVDGRKLPANYKNYEAGQELVNWLAKQAVVKK</sequence>
<gene>
    <name evidence="3" type="ORF">E6A44_001885</name>
</gene>
<keyword evidence="1 3" id="KW-0378">Hydrolase</keyword>
<keyword evidence="2" id="KW-0732">Signal</keyword>
<name>A0ABW9J3E1_9SPHI</name>
<dbReference type="InterPro" id="IPR029062">
    <property type="entry name" value="Class_I_gatase-like"/>
</dbReference>
<evidence type="ECO:0000256" key="1">
    <source>
        <dbReference type="ARBA" id="ARBA00022801"/>
    </source>
</evidence>
<feature type="chain" id="PRO_5046521045" evidence="2">
    <location>
        <begin position="24"/>
        <end position="647"/>
    </location>
</feature>
<dbReference type="Gene3D" id="1.50.10.10">
    <property type="match status" value="1"/>
</dbReference>
<dbReference type="Proteomes" id="UP001517247">
    <property type="component" value="Unassembled WGS sequence"/>
</dbReference>
<dbReference type="PANTHER" id="PTHR33886:SF8">
    <property type="entry name" value="UNSATURATED RHAMNOGALACTURONAN HYDROLASE (EUROFUNG)"/>
    <property type="match status" value="1"/>
</dbReference>
<dbReference type="GO" id="GO:0016787">
    <property type="term" value="F:hydrolase activity"/>
    <property type="evidence" value="ECO:0007669"/>
    <property type="project" value="UniProtKB-KW"/>
</dbReference>
<dbReference type="InterPro" id="IPR008928">
    <property type="entry name" value="6-hairpin_glycosidase_sf"/>
</dbReference>
<feature type="signal peptide" evidence="2">
    <location>
        <begin position="1"/>
        <end position="23"/>
    </location>
</feature>
<keyword evidence="4" id="KW-1185">Reference proteome</keyword>
<organism evidence="3 4">
    <name type="scientific">Pedobacter ureilyticus</name>
    <dbReference type="NCBI Taxonomy" id="1393051"/>
    <lineage>
        <taxon>Bacteria</taxon>
        <taxon>Pseudomonadati</taxon>
        <taxon>Bacteroidota</taxon>
        <taxon>Sphingobacteriia</taxon>
        <taxon>Sphingobacteriales</taxon>
        <taxon>Sphingobacteriaceae</taxon>
        <taxon>Pedobacter</taxon>
    </lineage>
</organism>
<dbReference type="PANTHER" id="PTHR33886">
    <property type="entry name" value="UNSATURATED RHAMNOGALACTURONAN HYDROLASE (EUROFUNG)"/>
    <property type="match status" value="1"/>
</dbReference>
<dbReference type="RefSeq" id="WP_138721468.1">
    <property type="nucleotide sequence ID" value="NZ_SSHJ02000001.1"/>
</dbReference>
<protein>
    <submittedName>
        <fullName evidence="3">Glycoside hydrolase family 88 protein</fullName>
    </submittedName>
</protein>
<accession>A0ABW9J3E1</accession>
<dbReference type="Pfam" id="PF07470">
    <property type="entry name" value="Glyco_hydro_88"/>
    <property type="match status" value="1"/>
</dbReference>
<dbReference type="EMBL" id="SSHJ02000001">
    <property type="protein sequence ID" value="MFN0254303.1"/>
    <property type="molecule type" value="Genomic_DNA"/>
</dbReference>
<dbReference type="SUPFAM" id="SSF48208">
    <property type="entry name" value="Six-hairpin glycosidases"/>
    <property type="match status" value="1"/>
</dbReference>
<evidence type="ECO:0000313" key="3">
    <source>
        <dbReference type="EMBL" id="MFN0254303.1"/>
    </source>
</evidence>
<dbReference type="InterPro" id="IPR012341">
    <property type="entry name" value="6hp_glycosidase-like_sf"/>
</dbReference>
<dbReference type="InterPro" id="IPR052043">
    <property type="entry name" value="PolySaccharide_Degr_Enz"/>
</dbReference>